<dbReference type="PANTHER" id="PTHR35091">
    <property type="entry name" value="FLAGELLAR PROTEIN FLIL"/>
    <property type="match status" value="1"/>
</dbReference>
<accession>A0A7X6DFG4</accession>
<evidence type="ECO:0000313" key="12">
    <source>
        <dbReference type="Proteomes" id="UP000521868"/>
    </source>
</evidence>
<dbReference type="Pfam" id="PF03748">
    <property type="entry name" value="FliL"/>
    <property type="match status" value="1"/>
</dbReference>
<keyword evidence="8" id="KW-1133">Transmembrane helix</keyword>
<gene>
    <name evidence="11" type="primary">fliL</name>
    <name evidence="11" type="ORF">RAMLITH_10030</name>
</gene>
<dbReference type="EMBL" id="VTOX01000003">
    <property type="protein sequence ID" value="NKE66157.1"/>
    <property type="molecule type" value="Genomic_DNA"/>
</dbReference>
<keyword evidence="4" id="KW-1003">Cell membrane</keyword>
<dbReference type="GO" id="GO:0071978">
    <property type="term" value="P:bacterial-type flagellum-dependent swarming motility"/>
    <property type="evidence" value="ECO:0007669"/>
    <property type="project" value="TreeGrafter"/>
</dbReference>
<evidence type="ECO:0000256" key="9">
    <source>
        <dbReference type="ARBA" id="ARBA00023136"/>
    </source>
</evidence>
<evidence type="ECO:0000256" key="1">
    <source>
        <dbReference type="ARBA" id="ARBA00002254"/>
    </source>
</evidence>
<organism evidence="11 12">
    <name type="scientific">Ramlibacter lithotrophicus</name>
    <dbReference type="NCBI Taxonomy" id="2606681"/>
    <lineage>
        <taxon>Bacteria</taxon>
        <taxon>Pseudomonadati</taxon>
        <taxon>Pseudomonadota</taxon>
        <taxon>Betaproteobacteria</taxon>
        <taxon>Burkholderiales</taxon>
        <taxon>Comamonadaceae</taxon>
        <taxon>Ramlibacter</taxon>
    </lineage>
</organism>
<name>A0A7X6DFG4_9BURK</name>
<dbReference type="AlphaFoldDB" id="A0A7X6DFG4"/>
<dbReference type="InterPro" id="IPR005503">
    <property type="entry name" value="FliL"/>
</dbReference>
<evidence type="ECO:0000256" key="6">
    <source>
        <dbReference type="ARBA" id="ARBA00022692"/>
    </source>
</evidence>
<dbReference type="NCBIfam" id="NF005435">
    <property type="entry name" value="PRK07021.1"/>
    <property type="match status" value="1"/>
</dbReference>
<dbReference type="RefSeq" id="WP_168107284.1">
    <property type="nucleotide sequence ID" value="NZ_VTOX01000003.1"/>
</dbReference>
<keyword evidence="6" id="KW-0812">Transmembrane</keyword>
<keyword evidence="5 10" id="KW-0145">Chemotaxis</keyword>
<dbReference type="Proteomes" id="UP000521868">
    <property type="component" value="Unassembled WGS sequence"/>
</dbReference>
<evidence type="ECO:0000256" key="10">
    <source>
        <dbReference type="RuleBase" id="RU364125"/>
    </source>
</evidence>
<comment type="subcellular location">
    <subcellularLocation>
        <location evidence="10">Cell inner membrane</location>
    </subcellularLocation>
    <subcellularLocation>
        <location evidence="2">Cell membrane</location>
        <topology evidence="2">Single-pass membrane protein</topology>
    </subcellularLocation>
</comment>
<keyword evidence="11" id="KW-0966">Cell projection</keyword>
<evidence type="ECO:0000256" key="7">
    <source>
        <dbReference type="ARBA" id="ARBA00022779"/>
    </source>
</evidence>
<dbReference type="GO" id="GO:0005886">
    <property type="term" value="C:plasma membrane"/>
    <property type="evidence" value="ECO:0007669"/>
    <property type="project" value="UniProtKB-SubCell"/>
</dbReference>
<dbReference type="GO" id="GO:0006935">
    <property type="term" value="P:chemotaxis"/>
    <property type="evidence" value="ECO:0007669"/>
    <property type="project" value="UniProtKB-KW"/>
</dbReference>
<evidence type="ECO:0000256" key="8">
    <source>
        <dbReference type="ARBA" id="ARBA00022989"/>
    </source>
</evidence>
<keyword evidence="9 10" id="KW-0472">Membrane</keyword>
<evidence type="ECO:0000256" key="2">
    <source>
        <dbReference type="ARBA" id="ARBA00004162"/>
    </source>
</evidence>
<sequence length="163" mass="17166">MATPSQPAPAATGAPAPVRRSRKIVLALAVLSTLAAAGGAAVFFMRGNAVLAAPAPKPVKPIFVTLEPLTVNVLPDARQRFLHVGLTLKVNDEKAQARVNEAMPELRSRLLLLLSNRDPAGLASLEDKLALADQIRTELNRPVAKGLPPQGIEGVGFTAFVLQ</sequence>
<evidence type="ECO:0000256" key="3">
    <source>
        <dbReference type="ARBA" id="ARBA00008281"/>
    </source>
</evidence>
<dbReference type="GO" id="GO:0009425">
    <property type="term" value="C:bacterial-type flagellum basal body"/>
    <property type="evidence" value="ECO:0007669"/>
    <property type="project" value="InterPro"/>
</dbReference>
<dbReference type="PANTHER" id="PTHR35091:SF2">
    <property type="entry name" value="FLAGELLAR PROTEIN FLIL"/>
    <property type="match status" value="1"/>
</dbReference>
<keyword evidence="12" id="KW-1185">Reference proteome</keyword>
<keyword evidence="11" id="KW-0282">Flagellum</keyword>
<keyword evidence="7 10" id="KW-0283">Flagellar rotation</keyword>
<protein>
    <recommendedName>
        <fullName evidence="10">Flagellar protein FliL</fullName>
    </recommendedName>
</protein>
<evidence type="ECO:0000313" key="11">
    <source>
        <dbReference type="EMBL" id="NKE66157.1"/>
    </source>
</evidence>
<comment type="similarity">
    <text evidence="3 10">Belongs to the FliL family.</text>
</comment>
<keyword evidence="10" id="KW-0997">Cell inner membrane</keyword>
<keyword evidence="11" id="KW-0969">Cilium</keyword>
<comment type="caution">
    <text evidence="11">The sequence shown here is derived from an EMBL/GenBank/DDBJ whole genome shotgun (WGS) entry which is preliminary data.</text>
</comment>
<proteinExistence type="inferred from homology"/>
<reference evidence="11 12" key="1">
    <citation type="journal article" date="2020" name="Nature">
        <title>Bacterial chemolithoautotrophy via manganese oxidation.</title>
        <authorList>
            <person name="Yu H."/>
            <person name="Leadbetter J.R."/>
        </authorList>
    </citation>
    <scope>NUCLEOTIDE SEQUENCE [LARGE SCALE GENOMIC DNA]</scope>
    <source>
        <strain evidence="11 12">RBP-1</strain>
    </source>
</reference>
<evidence type="ECO:0000256" key="4">
    <source>
        <dbReference type="ARBA" id="ARBA00022475"/>
    </source>
</evidence>
<evidence type="ECO:0000256" key="5">
    <source>
        <dbReference type="ARBA" id="ARBA00022500"/>
    </source>
</evidence>
<comment type="function">
    <text evidence="1 10">Controls the rotational direction of flagella during chemotaxis.</text>
</comment>